<protein>
    <submittedName>
        <fullName evidence="1">Uncharacterized protein</fullName>
    </submittedName>
</protein>
<comment type="caution">
    <text evidence="1">The sequence shown here is derived from an EMBL/GenBank/DDBJ whole genome shotgun (WGS) entry which is preliminary data.</text>
</comment>
<accession>A0ABR0KSG9</accession>
<keyword evidence="2" id="KW-1185">Reference proteome</keyword>
<dbReference type="Proteomes" id="UP001357485">
    <property type="component" value="Unassembled WGS sequence"/>
</dbReference>
<organism evidence="1 2">
    <name type="scientific">Cryomyces antarcticus</name>
    <dbReference type="NCBI Taxonomy" id="329879"/>
    <lineage>
        <taxon>Eukaryota</taxon>
        <taxon>Fungi</taxon>
        <taxon>Dikarya</taxon>
        <taxon>Ascomycota</taxon>
        <taxon>Pezizomycotina</taxon>
        <taxon>Dothideomycetes</taxon>
        <taxon>Dothideomycetes incertae sedis</taxon>
        <taxon>Cryomyces</taxon>
    </lineage>
</organism>
<feature type="non-terminal residue" evidence="1">
    <location>
        <position position="71"/>
    </location>
</feature>
<evidence type="ECO:0000313" key="2">
    <source>
        <dbReference type="Proteomes" id="UP001357485"/>
    </source>
</evidence>
<name>A0ABR0KSG9_9PEZI</name>
<proteinExistence type="predicted"/>
<evidence type="ECO:0000313" key="1">
    <source>
        <dbReference type="EMBL" id="KAK5124828.1"/>
    </source>
</evidence>
<sequence length="71" mass="7740">MRELLIKAVTSTLPPDLCKRFFACPGALRDFVAGVDPTGATFDDTLGYFQNEAFESAIIRFANDCQAVVGH</sequence>
<gene>
    <name evidence="1" type="ORF">LTR16_003465</name>
</gene>
<dbReference type="EMBL" id="JAVRRA010024984">
    <property type="protein sequence ID" value="KAK5124828.1"/>
    <property type="molecule type" value="Genomic_DNA"/>
</dbReference>
<reference evidence="1 2" key="1">
    <citation type="submission" date="2023-08" db="EMBL/GenBank/DDBJ databases">
        <title>Black Yeasts Isolated from many extreme environments.</title>
        <authorList>
            <person name="Coleine C."/>
            <person name="Stajich J.E."/>
            <person name="Selbmann L."/>
        </authorList>
    </citation>
    <scope>NUCLEOTIDE SEQUENCE [LARGE SCALE GENOMIC DNA]</scope>
    <source>
        <strain evidence="1 2">CCFEE 536</strain>
    </source>
</reference>